<feature type="transmembrane region" description="Helical" evidence="7">
    <location>
        <begin position="375"/>
        <end position="395"/>
    </location>
</feature>
<dbReference type="FunFam" id="1.20.1740.10:FF:000001">
    <property type="entry name" value="Amino acid permease"/>
    <property type="match status" value="1"/>
</dbReference>
<dbReference type="PANTHER" id="PTHR43341">
    <property type="entry name" value="AMINO ACID PERMEASE"/>
    <property type="match status" value="1"/>
</dbReference>
<dbReference type="InterPro" id="IPR050524">
    <property type="entry name" value="APC_YAT"/>
</dbReference>
<feature type="domain" description="Amino acid permease/ SLC12A" evidence="8">
    <location>
        <begin position="13"/>
        <end position="481"/>
    </location>
</feature>
<sequence length="490" mass="54215">MQKKLKRDLKARHLTMIAIGGSIGTGLFVASGATIAKAGPAGALLSYMIIGLMVYFLMTSLGELAAFLPVSGTFATYGSRYVDEAFGFAIGWNYWYNWAVTVAVDLVAAQLVISYWLDTSTILFHFYGFNINVGFLCSFVFLAAIFLLNYISVKGFGEAEFWFSLIKVVTVILFIAVGTSMIFGILSGGERAVWHNWMINEGPFVGGFSSMIGVAMIVGFSFQGTELIGIAAGESKDPEKNIPKSMKQVFWRILLFYVLAIFVISLIIPCDDPNLLRNEKSDISISPFTLVFQNAGLLSAAAIMNTVILTSVLSAGNSGLYASTRMLYALAKEGKAPKIFTRLSTSGVPRMALLATTFIAMLCFLTSMFDNKDVYIWLLNLSGMTGFIAWLGIAISQYRFRKGLMIQGYDLSTLPYKASGFPFGPIFAFILCLIITLGQNYEAFLADKIDWYGVIATYIGLPLFFTIMFGYKLIKRTRFVRYKEMNFSRE</sequence>
<organism evidence="9 10">
    <name type="scientific">Candidatus Schmidhempelia bombi str. Bimp</name>
    <dbReference type="NCBI Taxonomy" id="1387197"/>
    <lineage>
        <taxon>Bacteria</taxon>
        <taxon>Pseudomonadati</taxon>
        <taxon>Pseudomonadota</taxon>
        <taxon>Gammaproteobacteria</taxon>
        <taxon>Orbales</taxon>
        <taxon>Orbaceae</taxon>
        <taxon>Candidatus Schmidhempelia</taxon>
    </lineage>
</organism>
<feature type="transmembrane region" description="Helical" evidence="7">
    <location>
        <begin position="47"/>
        <end position="74"/>
    </location>
</feature>
<feature type="transmembrane region" description="Helical" evidence="7">
    <location>
        <begin position="451"/>
        <end position="474"/>
    </location>
</feature>
<feature type="transmembrane region" description="Helical" evidence="7">
    <location>
        <begin position="95"/>
        <end position="117"/>
    </location>
</feature>
<name>A0AB94IC66_9GAMM</name>
<keyword evidence="5 7" id="KW-1133">Transmembrane helix</keyword>
<protein>
    <submittedName>
        <fullName evidence="9">Amino acid permease</fullName>
    </submittedName>
</protein>
<dbReference type="EMBL" id="AWGA01000057">
    <property type="protein sequence ID" value="TEA27002.1"/>
    <property type="molecule type" value="Genomic_DNA"/>
</dbReference>
<evidence type="ECO:0000259" key="8">
    <source>
        <dbReference type="Pfam" id="PF00324"/>
    </source>
</evidence>
<evidence type="ECO:0000256" key="1">
    <source>
        <dbReference type="ARBA" id="ARBA00004141"/>
    </source>
</evidence>
<feature type="transmembrane region" description="Helical" evidence="7">
    <location>
        <begin position="288"/>
        <end position="316"/>
    </location>
</feature>
<keyword evidence="6 7" id="KW-0472">Membrane</keyword>
<evidence type="ECO:0000256" key="4">
    <source>
        <dbReference type="ARBA" id="ARBA00022970"/>
    </source>
</evidence>
<dbReference type="Gene3D" id="1.20.1740.10">
    <property type="entry name" value="Amino acid/polyamine transporter I"/>
    <property type="match status" value="1"/>
</dbReference>
<evidence type="ECO:0000313" key="10">
    <source>
        <dbReference type="Proteomes" id="UP000506160"/>
    </source>
</evidence>
<comment type="caution">
    <text evidence="9">The sequence shown here is derived from an EMBL/GenBank/DDBJ whole genome shotgun (WGS) entry which is preliminary data.</text>
</comment>
<feature type="transmembrane region" description="Helical" evidence="7">
    <location>
        <begin position="12"/>
        <end position="35"/>
    </location>
</feature>
<evidence type="ECO:0000256" key="5">
    <source>
        <dbReference type="ARBA" id="ARBA00022989"/>
    </source>
</evidence>
<keyword evidence="3 7" id="KW-0812">Transmembrane</keyword>
<feature type="transmembrane region" description="Helical" evidence="7">
    <location>
        <begin position="129"/>
        <end position="150"/>
    </location>
</feature>
<evidence type="ECO:0000256" key="6">
    <source>
        <dbReference type="ARBA" id="ARBA00023136"/>
    </source>
</evidence>
<feature type="transmembrane region" description="Helical" evidence="7">
    <location>
        <begin position="162"/>
        <end position="186"/>
    </location>
</feature>
<dbReference type="PROSITE" id="PS00218">
    <property type="entry name" value="AMINO_ACID_PERMEASE_1"/>
    <property type="match status" value="1"/>
</dbReference>
<feature type="transmembrane region" description="Helical" evidence="7">
    <location>
        <begin position="249"/>
        <end position="268"/>
    </location>
</feature>
<evidence type="ECO:0000256" key="7">
    <source>
        <dbReference type="SAM" id="Phobius"/>
    </source>
</evidence>
<dbReference type="Pfam" id="PF00324">
    <property type="entry name" value="AA_permease"/>
    <property type="match status" value="1"/>
</dbReference>
<dbReference type="PIRSF" id="PIRSF006060">
    <property type="entry name" value="AA_transporter"/>
    <property type="match status" value="1"/>
</dbReference>
<gene>
    <name evidence="9" type="ORF">O970_05665</name>
</gene>
<dbReference type="GO" id="GO:0015171">
    <property type="term" value="F:amino acid transmembrane transporter activity"/>
    <property type="evidence" value="ECO:0007669"/>
    <property type="project" value="TreeGrafter"/>
</dbReference>
<accession>A0AB94IC66</accession>
<evidence type="ECO:0000256" key="2">
    <source>
        <dbReference type="ARBA" id="ARBA00022448"/>
    </source>
</evidence>
<feature type="transmembrane region" description="Helical" evidence="7">
    <location>
        <begin position="206"/>
        <end position="228"/>
    </location>
</feature>
<proteinExistence type="predicted"/>
<keyword evidence="4" id="KW-0029">Amino-acid transport</keyword>
<feature type="transmembrane region" description="Helical" evidence="7">
    <location>
        <begin position="351"/>
        <end position="369"/>
    </location>
</feature>
<dbReference type="NCBIfam" id="NF008094">
    <property type="entry name" value="PRK10836.1"/>
    <property type="match status" value="1"/>
</dbReference>
<dbReference type="RefSeq" id="WP_024496168.1">
    <property type="nucleotide sequence ID" value="NZ_AWGA01000057.1"/>
</dbReference>
<reference evidence="9 10" key="1">
    <citation type="journal article" date="2014" name="Appl. Environ. Microbiol.">
        <title>Genomic features of a bumble bee symbiont reflect its host environment.</title>
        <authorList>
            <person name="Martinson V.G."/>
            <person name="Magoc T."/>
            <person name="Koch H."/>
            <person name="Salzberg S.L."/>
            <person name="Moran N.A."/>
        </authorList>
    </citation>
    <scope>NUCLEOTIDE SEQUENCE [LARGE SCALE GENOMIC DNA]</scope>
    <source>
        <strain evidence="9 10">Bimp</strain>
    </source>
</reference>
<dbReference type="InterPro" id="IPR004841">
    <property type="entry name" value="AA-permease/SLC12A_dom"/>
</dbReference>
<keyword evidence="10" id="KW-1185">Reference proteome</keyword>
<evidence type="ECO:0000256" key="3">
    <source>
        <dbReference type="ARBA" id="ARBA00022692"/>
    </source>
</evidence>
<dbReference type="GO" id="GO:0016020">
    <property type="term" value="C:membrane"/>
    <property type="evidence" value="ECO:0007669"/>
    <property type="project" value="UniProtKB-SubCell"/>
</dbReference>
<feature type="transmembrane region" description="Helical" evidence="7">
    <location>
        <begin position="416"/>
        <end position="439"/>
    </location>
</feature>
<dbReference type="Proteomes" id="UP000506160">
    <property type="component" value="Unassembled WGS sequence"/>
</dbReference>
<keyword evidence="2" id="KW-0813">Transport</keyword>
<dbReference type="PANTHER" id="PTHR43341:SF1">
    <property type="entry name" value="GENERAL AMINO-ACID PERMEASE GAP1"/>
    <property type="match status" value="1"/>
</dbReference>
<dbReference type="AlphaFoldDB" id="A0AB94IC66"/>
<dbReference type="InterPro" id="IPR004840">
    <property type="entry name" value="Amino_acid_permease_CS"/>
</dbReference>
<comment type="subcellular location">
    <subcellularLocation>
        <location evidence="1">Membrane</location>
        <topology evidence="1">Multi-pass membrane protein</topology>
    </subcellularLocation>
</comment>
<evidence type="ECO:0000313" key="9">
    <source>
        <dbReference type="EMBL" id="TEA27002.1"/>
    </source>
</evidence>